<accession>A0A423KNI7</accession>
<proteinExistence type="predicted"/>
<reference evidence="1 2" key="1">
    <citation type="submission" date="2016-10" db="EMBL/GenBank/DDBJ databases">
        <title>Comparative genome analysis of multiple Pseudomonas spp. focuses on biocontrol and plant growth promoting traits.</title>
        <authorList>
            <person name="Tao X.-Y."/>
            <person name="Taylor C.G."/>
        </authorList>
    </citation>
    <scope>NUCLEOTIDE SEQUENCE [LARGE SCALE GENOMIC DNA]</scope>
    <source>
        <strain evidence="1 2">39A2</strain>
    </source>
</reference>
<dbReference type="Proteomes" id="UP000283627">
    <property type="component" value="Unassembled WGS sequence"/>
</dbReference>
<dbReference type="EMBL" id="MOBP01000005">
    <property type="protein sequence ID" value="RON55952.1"/>
    <property type="molecule type" value="Genomic_DNA"/>
</dbReference>
<sequence length="67" mass="7382">MQARFRVIDTTTLDDGSKQYRVVDLVEGGSASKHGVFKVRTEADAVCSTLNAEHPRQLAVRASQNSY</sequence>
<dbReference type="AlphaFoldDB" id="A0A423KNI7"/>
<gene>
    <name evidence="1" type="ORF">BK665_08285</name>
</gene>
<protein>
    <submittedName>
        <fullName evidence="1">Uncharacterized protein</fullName>
    </submittedName>
</protein>
<organism evidence="1 2">
    <name type="scientific">Pseudomonas frederiksbergensis</name>
    <dbReference type="NCBI Taxonomy" id="104087"/>
    <lineage>
        <taxon>Bacteria</taxon>
        <taxon>Pseudomonadati</taxon>
        <taxon>Pseudomonadota</taxon>
        <taxon>Gammaproteobacteria</taxon>
        <taxon>Pseudomonadales</taxon>
        <taxon>Pseudomonadaceae</taxon>
        <taxon>Pseudomonas</taxon>
    </lineage>
</organism>
<name>A0A423KNI7_9PSED</name>
<evidence type="ECO:0000313" key="2">
    <source>
        <dbReference type="Proteomes" id="UP000283627"/>
    </source>
</evidence>
<dbReference type="OrthoDB" id="6930161at2"/>
<evidence type="ECO:0000313" key="1">
    <source>
        <dbReference type="EMBL" id="RON55952.1"/>
    </source>
</evidence>
<comment type="caution">
    <text evidence="1">The sequence shown here is derived from an EMBL/GenBank/DDBJ whole genome shotgun (WGS) entry which is preliminary data.</text>
</comment>